<dbReference type="Ensembl" id="ENSECRT00000018854.1">
    <property type="protein sequence ID" value="ENSECRP00000018482.1"/>
    <property type="gene ID" value="ENSECRG00000012339.1"/>
</dbReference>
<evidence type="ECO:0000256" key="1">
    <source>
        <dbReference type="ARBA" id="ARBA00004251"/>
    </source>
</evidence>
<evidence type="ECO:0000256" key="13">
    <source>
        <dbReference type="SAM" id="SignalP"/>
    </source>
</evidence>
<evidence type="ECO:0000256" key="8">
    <source>
        <dbReference type="PROSITE-ProRule" id="PRU00043"/>
    </source>
</evidence>
<keyword evidence="5 9" id="KW-0130">Cell adhesion</keyword>
<evidence type="ECO:0000256" key="4">
    <source>
        <dbReference type="ARBA" id="ARBA00022837"/>
    </source>
</evidence>
<feature type="domain" description="Cadherin" evidence="14">
    <location>
        <begin position="386"/>
        <end position="513"/>
    </location>
</feature>
<dbReference type="GO" id="GO:0016339">
    <property type="term" value="P:calcium-dependent cell-cell adhesion via plasma membrane cell adhesion molecules"/>
    <property type="evidence" value="ECO:0007669"/>
    <property type="project" value="TreeGrafter"/>
</dbReference>
<comment type="subcellular location">
    <subcellularLocation>
        <location evidence="1 9">Cell membrane</location>
        <topology evidence="1 9">Single-pass type I membrane protein</topology>
    </subcellularLocation>
</comment>
<evidence type="ECO:0000256" key="9">
    <source>
        <dbReference type="RuleBase" id="RU003318"/>
    </source>
</evidence>
<dbReference type="Gene3D" id="4.10.900.10">
    <property type="entry name" value="TCF3-CBD (Catenin binding domain)"/>
    <property type="match status" value="1"/>
</dbReference>
<dbReference type="PANTHER" id="PTHR24027">
    <property type="entry name" value="CADHERIN-23"/>
    <property type="match status" value="1"/>
</dbReference>
<dbReference type="GO" id="GO:0002009">
    <property type="term" value="P:morphogenesis of an epithelium"/>
    <property type="evidence" value="ECO:0007669"/>
    <property type="project" value="UniProtKB-ARBA"/>
</dbReference>
<reference evidence="15" key="3">
    <citation type="submission" date="2025-09" db="UniProtKB">
        <authorList>
            <consortium name="Ensembl"/>
        </authorList>
    </citation>
    <scope>IDENTIFICATION</scope>
</reference>
<keyword evidence="4 8" id="KW-0106">Calcium</keyword>
<dbReference type="GO" id="GO:0016477">
    <property type="term" value="P:cell migration"/>
    <property type="evidence" value="ECO:0007669"/>
    <property type="project" value="TreeGrafter"/>
</dbReference>
<feature type="transmembrane region" description="Helical" evidence="12">
    <location>
        <begin position="645"/>
        <end position="671"/>
    </location>
</feature>
<dbReference type="Proteomes" id="UP000694620">
    <property type="component" value="Chromosome 2"/>
</dbReference>
<evidence type="ECO:0000313" key="16">
    <source>
        <dbReference type="Proteomes" id="UP000694620"/>
    </source>
</evidence>
<dbReference type="InterPro" id="IPR020894">
    <property type="entry name" value="Cadherin_CS"/>
</dbReference>
<keyword evidence="2 9" id="KW-0812">Transmembrane</keyword>
<dbReference type="GO" id="GO:0007043">
    <property type="term" value="P:cell-cell junction assembly"/>
    <property type="evidence" value="ECO:0007669"/>
    <property type="project" value="TreeGrafter"/>
</dbReference>
<feature type="domain" description="Cadherin" evidence="14">
    <location>
        <begin position="83"/>
        <end position="163"/>
    </location>
</feature>
<accession>A0A8C4SLE1</accession>
<keyword evidence="7 12" id="KW-0472">Membrane</keyword>
<dbReference type="InterPro" id="IPR000233">
    <property type="entry name" value="Cadherin_Y-type_LIR"/>
</dbReference>
<dbReference type="InterPro" id="IPR002126">
    <property type="entry name" value="Cadherin-like_dom"/>
</dbReference>
<dbReference type="CDD" id="cd11304">
    <property type="entry name" value="Cadherin_repeat"/>
    <property type="match status" value="5"/>
</dbReference>
<evidence type="ECO:0000313" key="15">
    <source>
        <dbReference type="Ensembl" id="ENSECRP00000018482.1"/>
    </source>
</evidence>
<feature type="region of interest" description="Disordered" evidence="11">
    <location>
        <begin position="31"/>
        <end position="51"/>
    </location>
</feature>
<dbReference type="Pfam" id="PF01049">
    <property type="entry name" value="CADH_Y-type_LIR"/>
    <property type="match status" value="1"/>
</dbReference>
<reference evidence="15" key="1">
    <citation type="submission" date="2021-06" db="EMBL/GenBank/DDBJ databases">
        <authorList>
            <consortium name="Wellcome Sanger Institute Data Sharing"/>
        </authorList>
    </citation>
    <scope>NUCLEOTIDE SEQUENCE [LARGE SCALE GENOMIC DNA]</scope>
</reference>
<dbReference type="GeneTree" id="ENSGT00940000159567"/>
<dbReference type="FunFam" id="2.60.40.60:FF:000265">
    <property type="entry name" value="Cadherin 12"/>
    <property type="match status" value="1"/>
</dbReference>
<dbReference type="PANTHER" id="PTHR24027:SF272">
    <property type="entry name" value="CADHERIN-24"/>
    <property type="match status" value="1"/>
</dbReference>
<dbReference type="FunFam" id="2.60.40.60:FF:000009">
    <property type="entry name" value="Cadherin 24"/>
    <property type="match status" value="1"/>
</dbReference>
<dbReference type="SMART" id="SM00112">
    <property type="entry name" value="CA"/>
    <property type="match status" value="5"/>
</dbReference>
<dbReference type="GO" id="GO:0045296">
    <property type="term" value="F:cadherin binding"/>
    <property type="evidence" value="ECO:0007669"/>
    <property type="project" value="TreeGrafter"/>
</dbReference>
<evidence type="ECO:0000256" key="7">
    <source>
        <dbReference type="ARBA" id="ARBA00023136"/>
    </source>
</evidence>
<reference evidence="15" key="2">
    <citation type="submission" date="2025-08" db="UniProtKB">
        <authorList>
            <consortium name="Ensembl"/>
        </authorList>
    </citation>
    <scope>IDENTIFICATION</scope>
</reference>
<comment type="function">
    <text evidence="10">Cadherins are calcium-dependent cell adhesion proteins.</text>
</comment>
<dbReference type="FunFam" id="2.60.40.60:FF:000373">
    <property type="entry name" value="Ventral neural cadherin"/>
    <property type="match status" value="1"/>
</dbReference>
<feature type="domain" description="Cadherin" evidence="14">
    <location>
        <begin position="513"/>
        <end position="635"/>
    </location>
</feature>
<evidence type="ECO:0000256" key="6">
    <source>
        <dbReference type="ARBA" id="ARBA00022989"/>
    </source>
</evidence>
<feature type="signal peptide" evidence="13">
    <location>
        <begin position="1"/>
        <end position="21"/>
    </location>
</feature>
<evidence type="ECO:0000259" key="14">
    <source>
        <dbReference type="PROSITE" id="PS50268"/>
    </source>
</evidence>
<dbReference type="GO" id="GO:0016342">
    <property type="term" value="C:catenin complex"/>
    <property type="evidence" value="ECO:0007669"/>
    <property type="project" value="TreeGrafter"/>
</dbReference>
<keyword evidence="3" id="KW-0677">Repeat</keyword>
<evidence type="ECO:0000256" key="3">
    <source>
        <dbReference type="ARBA" id="ARBA00022737"/>
    </source>
</evidence>
<dbReference type="InterPro" id="IPR015919">
    <property type="entry name" value="Cadherin-like_sf"/>
</dbReference>
<feature type="chain" id="PRO_5034590001" evidence="13">
    <location>
        <begin position="22"/>
        <end position="827"/>
    </location>
</feature>
<evidence type="ECO:0000256" key="11">
    <source>
        <dbReference type="SAM" id="MobiDB-lite"/>
    </source>
</evidence>
<protein>
    <submittedName>
        <fullName evidence="15">Cadherin-24-like</fullName>
    </submittedName>
</protein>
<evidence type="ECO:0000256" key="5">
    <source>
        <dbReference type="ARBA" id="ARBA00022889"/>
    </source>
</evidence>
<evidence type="ECO:0000256" key="2">
    <source>
        <dbReference type="ARBA" id="ARBA00022692"/>
    </source>
</evidence>
<keyword evidence="16" id="KW-1185">Reference proteome</keyword>
<proteinExistence type="predicted"/>
<dbReference type="PROSITE" id="PS00232">
    <property type="entry name" value="CADHERIN_1"/>
    <property type="match status" value="2"/>
</dbReference>
<dbReference type="InterPro" id="IPR027397">
    <property type="entry name" value="Catenin-bd_sf"/>
</dbReference>
<sequence length="827" mass="91204">MTLVILQHLALIFSLIHPLTGEQPPFAEIQNSAPATPWTQNGPSRIGRERSRTRSRRSWVWNQFFVIEEYTGPEPVLIGKLHTDMDREDGRTKYLLSGEGAGTIFVIDEYSGNIHVTKSLDREEKAQYTLTAQVVDRQTLRPLEPPSQFIIKVQDINDNPPVFLNGPYTASIPEMANLGTSVIQVTATDADDPTYGNSAKLVYTVLQGQPYFSVDPQTGVVRTAIPSMDRETQDHFVVVLQAKDMGGHMGGLSGTATITVTLTDVNDNPPKFTQSLYSFSVSELAQPLAHVGRVRAEDPDIGENAEVQYAILDEEHSDTFNVSAYRGDGLIVLNRPLDFEHRKSYTFRVEATNTHIDPHYLRRGPFKDVTTVKVSVLDADEPPQFSESSYTFNVLENSAAPAIVGHVSAKDPDNGGTVAIRFSIDPRSDPERFFIIGPQDGIISTTTPLDREAALWHNITVVATEVGMTWLLGKWSPEMQPNWGVWEPPEGAVSSRIVVSIRIMDLNDNPPELEYNYQTAICDTDLPGTLVQVLKAVDRDEHGNETQVHFSLAPESRGDQNFTVTDNRDNTASVFLHSSIWNRPVYDLLLVPVLVWDNEHPPLSSTGMLTVSVCHCGQGWDILHSDRSMESHPRMCLPQQMLSSAAGLSTGALLAILACIATLLVITTLFISLRRQKTDSFTVFEEEDIRENIITYDDEGGGEEDTEAFDIAALQKPDNLARKNLSPVHLQCSFAGAAGGFLHFRLSQVDNDTSVPPYDSVQIYGFEGQGSLAGSLSSLGSQSEGAVNNVNGDVEVDRDAMEEWGPQFEKLAGLCGTWKSGETKRDS</sequence>
<evidence type="ECO:0000256" key="12">
    <source>
        <dbReference type="SAM" id="Phobius"/>
    </source>
</evidence>
<keyword evidence="6 12" id="KW-1133">Transmembrane helix</keyword>
<dbReference type="Gene3D" id="2.60.40.60">
    <property type="entry name" value="Cadherins"/>
    <property type="match status" value="5"/>
</dbReference>
<dbReference type="GO" id="GO:0008013">
    <property type="term" value="F:beta-catenin binding"/>
    <property type="evidence" value="ECO:0007669"/>
    <property type="project" value="TreeGrafter"/>
</dbReference>
<feature type="domain" description="Cadherin" evidence="14">
    <location>
        <begin position="164"/>
        <end position="272"/>
    </location>
</feature>
<dbReference type="GO" id="GO:0005509">
    <property type="term" value="F:calcium ion binding"/>
    <property type="evidence" value="ECO:0007669"/>
    <property type="project" value="UniProtKB-UniRule"/>
</dbReference>
<feature type="compositionally biased region" description="Polar residues" evidence="11">
    <location>
        <begin position="31"/>
        <end position="43"/>
    </location>
</feature>
<dbReference type="AlphaFoldDB" id="A0A8C4SLE1"/>
<dbReference type="PRINTS" id="PR00205">
    <property type="entry name" value="CADHERIN"/>
</dbReference>
<dbReference type="GO" id="GO:0007156">
    <property type="term" value="P:homophilic cell adhesion via plasma membrane adhesion molecules"/>
    <property type="evidence" value="ECO:0007669"/>
    <property type="project" value="InterPro"/>
</dbReference>
<organism evidence="15 16">
    <name type="scientific">Erpetoichthys calabaricus</name>
    <name type="common">Rope fish</name>
    <name type="synonym">Calamoichthys calabaricus</name>
    <dbReference type="NCBI Taxonomy" id="27687"/>
    <lineage>
        <taxon>Eukaryota</taxon>
        <taxon>Metazoa</taxon>
        <taxon>Chordata</taxon>
        <taxon>Craniata</taxon>
        <taxon>Vertebrata</taxon>
        <taxon>Euteleostomi</taxon>
        <taxon>Actinopterygii</taxon>
        <taxon>Polypteriformes</taxon>
        <taxon>Polypteridae</taxon>
        <taxon>Erpetoichthys</taxon>
    </lineage>
</organism>
<dbReference type="GO" id="GO:0000902">
    <property type="term" value="P:cell morphogenesis"/>
    <property type="evidence" value="ECO:0007669"/>
    <property type="project" value="TreeGrafter"/>
</dbReference>
<dbReference type="GO" id="GO:0034332">
    <property type="term" value="P:adherens junction organization"/>
    <property type="evidence" value="ECO:0007669"/>
    <property type="project" value="TreeGrafter"/>
</dbReference>
<dbReference type="PROSITE" id="PS50268">
    <property type="entry name" value="CADHERIN_2"/>
    <property type="match status" value="5"/>
</dbReference>
<dbReference type="GO" id="GO:0005912">
    <property type="term" value="C:adherens junction"/>
    <property type="evidence" value="ECO:0007669"/>
    <property type="project" value="TreeGrafter"/>
</dbReference>
<feature type="domain" description="Cadherin" evidence="14">
    <location>
        <begin position="273"/>
        <end position="385"/>
    </location>
</feature>
<dbReference type="Pfam" id="PF00028">
    <property type="entry name" value="Cadherin"/>
    <property type="match status" value="5"/>
</dbReference>
<dbReference type="GO" id="GO:0044331">
    <property type="term" value="P:cell-cell adhesion mediated by cadherin"/>
    <property type="evidence" value="ECO:0007669"/>
    <property type="project" value="TreeGrafter"/>
</dbReference>
<dbReference type="InterPro" id="IPR039808">
    <property type="entry name" value="Cadherin"/>
</dbReference>
<dbReference type="FunFam" id="2.60.40.60:FF:000008">
    <property type="entry name" value="Cadherin 24"/>
    <property type="match status" value="1"/>
</dbReference>
<evidence type="ECO:0000256" key="10">
    <source>
        <dbReference type="RuleBase" id="RU004357"/>
    </source>
</evidence>
<dbReference type="SUPFAM" id="SSF49313">
    <property type="entry name" value="Cadherin-like"/>
    <property type="match status" value="5"/>
</dbReference>
<name>A0A8C4SLE1_ERPCA</name>
<keyword evidence="13" id="KW-0732">Signal</keyword>